<reference evidence="1" key="1">
    <citation type="journal article" date="2015" name="Nature">
        <title>Complex archaea that bridge the gap between prokaryotes and eukaryotes.</title>
        <authorList>
            <person name="Spang A."/>
            <person name="Saw J.H."/>
            <person name="Jorgensen S.L."/>
            <person name="Zaremba-Niedzwiedzka K."/>
            <person name="Martijn J."/>
            <person name="Lind A.E."/>
            <person name="van Eijk R."/>
            <person name="Schleper C."/>
            <person name="Guy L."/>
            <person name="Ettema T.J."/>
        </authorList>
    </citation>
    <scope>NUCLEOTIDE SEQUENCE</scope>
</reference>
<comment type="caution">
    <text evidence="1">The sequence shown here is derived from an EMBL/GenBank/DDBJ whole genome shotgun (WGS) entry which is preliminary data.</text>
</comment>
<accession>A0A0F9GCD6</accession>
<proteinExistence type="predicted"/>
<dbReference type="AlphaFoldDB" id="A0A0F9GCD6"/>
<sequence>MPKKNDKWLDRYIDWRETSNGEEVFTEACLIALSMASRGFKHYSMQGIVYVVRYHRHLKSGPSDDGWKVNNNYTSYLAREIMTAKDLPENFFETREQLEAQVDFLRKRHYDSL</sequence>
<organism evidence="1">
    <name type="scientific">marine sediment metagenome</name>
    <dbReference type="NCBI Taxonomy" id="412755"/>
    <lineage>
        <taxon>unclassified sequences</taxon>
        <taxon>metagenomes</taxon>
        <taxon>ecological metagenomes</taxon>
    </lineage>
</organism>
<gene>
    <name evidence="1" type="ORF">LCGC14_1844830</name>
</gene>
<evidence type="ECO:0000313" key="1">
    <source>
        <dbReference type="EMBL" id="KKL96403.1"/>
    </source>
</evidence>
<dbReference type="EMBL" id="LAZR01018440">
    <property type="protein sequence ID" value="KKL96403.1"/>
    <property type="molecule type" value="Genomic_DNA"/>
</dbReference>
<name>A0A0F9GCD6_9ZZZZ</name>
<protein>
    <submittedName>
        <fullName evidence="1">Uncharacterized protein</fullName>
    </submittedName>
</protein>